<accession>A0A6J5ZYZ1</accession>
<evidence type="ECO:0000256" key="1">
    <source>
        <dbReference type="SAM" id="MobiDB-lite"/>
    </source>
</evidence>
<gene>
    <name evidence="2" type="ORF">UFOPK3547_01457</name>
</gene>
<dbReference type="AlphaFoldDB" id="A0A6J5ZYZ1"/>
<feature type="compositionally biased region" description="Basic and acidic residues" evidence="1">
    <location>
        <begin position="1"/>
        <end position="15"/>
    </location>
</feature>
<proteinExistence type="predicted"/>
<reference evidence="2" key="1">
    <citation type="submission" date="2020-05" db="EMBL/GenBank/DDBJ databases">
        <authorList>
            <person name="Chiriac C."/>
            <person name="Salcher M."/>
            <person name="Ghai R."/>
            <person name="Kavagutti S V."/>
        </authorList>
    </citation>
    <scope>NUCLEOTIDE SEQUENCE</scope>
</reference>
<evidence type="ECO:0000313" key="2">
    <source>
        <dbReference type="EMBL" id="CAB4346748.1"/>
    </source>
</evidence>
<sequence>MDRLEGDSTGHRSVADHGSYPTGVGPTEDTHPLFEADAVAD</sequence>
<feature type="region of interest" description="Disordered" evidence="1">
    <location>
        <begin position="1"/>
        <end position="41"/>
    </location>
</feature>
<organism evidence="2">
    <name type="scientific">freshwater metagenome</name>
    <dbReference type="NCBI Taxonomy" id="449393"/>
    <lineage>
        <taxon>unclassified sequences</taxon>
        <taxon>metagenomes</taxon>
        <taxon>ecological metagenomes</taxon>
    </lineage>
</organism>
<protein>
    <submittedName>
        <fullName evidence="2">Unannotated protein</fullName>
    </submittedName>
</protein>
<dbReference type="EMBL" id="CAESAN010000148">
    <property type="protein sequence ID" value="CAB4346748.1"/>
    <property type="molecule type" value="Genomic_DNA"/>
</dbReference>
<name>A0A6J5ZYZ1_9ZZZZ</name>